<name>A0A0F9BM69_9ZZZZ</name>
<evidence type="ECO:0000313" key="1">
    <source>
        <dbReference type="EMBL" id="KKL22915.1"/>
    </source>
</evidence>
<organism evidence="1">
    <name type="scientific">marine sediment metagenome</name>
    <dbReference type="NCBI Taxonomy" id="412755"/>
    <lineage>
        <taxon>unclassified sequences</taxon>
        <taxon>metagenomes</taxon>
        <taxon>ecological metagenomes</taxon>
    </lineage>
</organism>
<proteinExistence type="predicted"/>
<feature type="non-terminal residue" evidence="1">
    <location>
        <position position="50"/>
    </location>
</feature>
<dbReference type="AlphaFoldDB" id="A0A0F9BM69"/>
<gene>
    <name evidence="1" type="ORF">LCGC14_2430680</name>
</gene>
<comment type="caution">
    <text evidence="1">The sequence shown here is derived from an EMBL/GenBank/DDBJ whole genome shotgun (WGS) entry which is preliminary data.</text>
</comment>
<dbReference type="EMBL" id="LAZR01037165">
    <property type="protein sequence ID" value="KKL22915.1"/>
    <property type="molecule type" value="Genomic_DNA"/>
</dbReference>
<protein>
    <submittedName>
        <fullName evidence="1">Uncharacterized protein</fullName>
    </submittedName>
</protein>
<reference evidence="1" key="1">
    <citation type="journal article" date="2015" name="Nature">
        <title>Complex archaea that bridge the gap between prokaryotes and eukaryotes.</title>
        <authorList>
            <person name="Spang A."/>
            <person name="Saw J.H."/>
            <person name="Jorgensen S.L."/>
            <person name="Zaremba-Niedzwiedzka K."/>
            <person name="Martijn J."/>
            <person name="Lind A.E."/>
            <person name="van Eijk R."/>
            <person name="Schleper C."/>
            <person name="Guy L."/>
            <person name="Ettema T.J."/>
        </authorList>
    </citation>
    <scope>NUCLEOTIDE SEQUENCE</scope>
</reference>
<accession>A0A0F9BM69</accession>
<sequence>MAGSYDEGDLIRLSAAFTDLNDAAVDPTTVTVKHKTPDGTITTKVYLTDA</sequence>